<dbReference type="PANTHER" id="PTHR30546">
    <property type="entry name" value="FLAVODOXIN-RELATED PROTEIN WRBA-RELATED"/>
    <property type="match status" value="1"/>
</dbReference>
<dbReference type="Pfam" id="PF03358">
    <property type="entry name" value="FMN_red"/>
    <property type="match status" value="1"/>
</dbReference>
<dbReference type="NCBIfam" id="NF002999">
    <property type="entry name" value="PRK03767.1"/>
    <property type="match status" value="1"/>
</dbReference>
<dbReference type="GO" id="GO:0010181">
    <property type="term" value="F:FMN binding"/>
    <property type="evidence" value="ECO:0007669"/>
    <property type="project" value="InterPro"/>
</dbReference>
<dbReference type="NCBIfam" id="TIGR01755">
    <property type="entry name" value="flav_wrbA"/>
    <property type="match status" value="1"/>
</dbReference>
<dbReference type="EMBL" id="BTGB01000004">
    <property type="protein sequence ID" value="GMM46795.1"/>
    <property type="molecule type" value="Genomic_DNA"/>
</dbReference>
<dbReference type="InterPro" id="IPR005025">
    <property type="entry name" value="FMN_Rdtase-like_dom"/>
</dbReference>
<dbReference type="InterPro" id="IPR008254">
    <property type="entry name" value="Flavodoxin/NO_synth"/>
</dbReference>
<evidence type="ECO:0000256" key="2">
    <source>
        <dbReference type="ARBA" id="ARBA00006961"/>
    </source>
</evidence>
<comment type="similarity">
    <text evidence="2">Belongs to the WrbA family.</text>
</comment>
<dbReference type="PANTHER" id="PTHR30546:SF23">
    <property type="entry name" value="FLAVOPROTEIN-LIKE PROTEIN YCP4-RELATED"/>
    <property type="match status" value="1"/>
</dbReference>
<gene>
    <name evidence="5" type="ORF">DAPK24_033700</name>
</gene>
<dbReference type="InterPro" id="IPR010089">
    <property type="entry name" value="Flavoprotein_WrbA-like"/>
</dbReference>
<organism evidence="5 6">
    <name type="scientific">Pichia kluyveri</name>
    <name type="common">Yeast</name>
    <dbReference type="NCBI Taxonomy" id="36015"/>
    <lineage>
        <taxon>Eukaryota</taxon>
        <taxon>Fungi</taxon>
        <taxon>Dikarya</taxon>
        <taxon>Ascomycota</taxon>
        <taxon>Saccharomycotina</taxon>
        <taxon>Pichiomycetes</taxon>
        <taxon>Pichiales</taxon>
        <taxon>Pichiaceae</taxon>
        <taxon>Pichia</taxon>
    </lineage>
</organism>
<comment type="caution">
    <text evidence="5">The sequence shown here is derived from an EMBL/GenBank/DDBJ whole genome shotgun (WGS) entry which is preliminary data.</text>
</comment>
<evidence type="ECO:0000313" key="5">
    <source>
        <dbReference type="EMBL" id="GMM46795.1"/>
    </source>
</evidence>
<evidence type="ECO:0000313" key="6">
    <source>
        <dbReference type="Proteomes" id="UP001378960"/>
    </source>
</evidence>
<evidence type="ECO:0000259" key="4">
    <source>
        <dbReference type="PROSITE" id="PS50902"/>
    </source>
</evidence>
<dbReference type="PROSITE" id="PS50902">
    <property type="entry name" value="FLAVODOXIN_LIKE"/>
    <property type="match status" value="1"/>
</dbReference>
<reference evidence="5 6" key="1">
    <citation type="journal article" date="2023" name="Elife">
        <title>Identification of key yeast species and microbe-microbe interactions impacting larval growth of Drosophila in the wild.</title>
        <authorList>
            <person name="Mure A."/>
            <person name="Sugiura Y."/>
            <person name="Maeda R."/>
            <person name="Honda K."/>
            <person name="Sakurai N."/>
            <person name="Takahashi Y."/>
            <person name="Watada M."/>
            <person name="Katoh T."/>
            <person name="Gotoh A."/>
            <person name="Gotoh Y."/>
            <person name="Taniguchi I."/>
            <person name="Nakamura K."/>
            <person name="Hayashi T."/>
            <person name="Katayama T."/>
            <person name="Uemura T."/>
            <person name="Hattori Y."/>
        </authorList>
    </citation>
    <scope>NUCLEOTIDE SEQUENCE [LARGE SCALE GENOMIC DNA]</scope>
    <source>
        <strain evidence="5 6">PK-24</strain>
    </source>
</reference>
<keyword evidence="6" id="KW-1185">Reference proteome</keyword>
<feature type="domain" description="Flavodoxin-like" evidence="4">
    <location>
        <begin position="4"/>
        <end position="191"/>
    </location>
</feature>
<name>A0AAV5R5N3_PICKL</name>
<dbReference type="Proteomes" id="UP001378960">
    <property type="component" value="Unassembled WGS sequence"/>
</dbReference>
<comment type="function">
    <text evidence="3">Flavodoxin-like protein (FLP) that plays a role in cell wall integrity, oxidative stress protection and virulence. FLPs act as NAD(P)H quinone oxidoreductases. Reduces ubiquinone (coenzyme Q), enabling it to serve as an antioxidant in the membrane.</text>
</comment>
<dbReference type="FunFam" id="3.40.50.360:FF:000001">
    <property type="entry name" value="NAD(P)H dehydrogenase (Quinone) FQR1-like"/>
    <property type="match status" value="1"/>
</dbReference>
<dbReference type="SUPFAM" id="SSF52218">
    <property type="entry name" value="Flavoproteins"/>
    <property type="match status" value="1"/>
</dbReference>
<protein>
    <submittedName>
        <fullName evidence="5">Flavodoxin-like fold family protein</fullName>
    </submittedName>
</protein>
<dbReference type="AlphaFoldDB" id="A0AAV5R5N3"/>
<evidence type="ECO:0000256" key="3">
    <source>
        <dbReference type="ARBA" id="ARBA00053955"/>
    </source>
</evidence>
<dbReference type="GO" id="GO:0003955">
    <property type="term" value="F:NAD(P)H dehydrogenase (quinone) activity"/>
    <property type="evidence" value="ECO:0007669"/>
    <property type="project" value="InterPro"/>
</dbReference>
<accession>A0AAV5R5N3</accession>
<sequence length="199" mass="21224">MANIAIIIYSMYHHIATLAESVKAGIEESGNTATIYQVAETLPEEVLLKMHAPAKPDYPLATPDILTTVDGVIFGFPTRFGSFPAQIKAFIDSLGGLWQNGSLYQKPCGVFISTGTGGGNEMTIVNFMSTIAHQGMIYVPLGYAPVFGELTNLNEVHGGSPWGAGTIAGPDGSRKPSELELKIAKTQGSEFSKVVNKFN</sequence>
<dbReference type="GO" id="GO:0034599">
    <property type="term" value="P:cellular response to oxidative stress"/>
    <property type="evidence" value="ECO:0007669"/>
    <property type="project" value="UniProtKB-ARBA"/>
</dbReference>
<proteinExistence type="inferred from homology"/>
<dbReference type="Gene3D" id="3.40.50.360">
    <property type="match status" value="1"/>
</dbReference>
<dbReference type="InterPro" id="IPR029039">
    <property type="entry name" value="Flavoprotein-like_sf"/>
</dbReference>
<dbReference type="GO" id="GO:0005886">
    <property type="term" value="C:plasma membrane"/>
    <property type="evidence" value="ECO:0007669"/>
    <property type="project" value="UniProtKB-SubCell"/>
</dbReference>
<comment type="subcellular location">
    <subcellularLocation>
        <location evidence="1">Cell membrane</location>
        <topology evidence="1">Peripheral membrane protein</topology>
    </subcellularLocation>
</comment>
<evidence type="ECO:0000256" key="1">
    <source>
        <dbReference type="ARBA" id="ARBA00004202"/>
    </source>
</evidence>